<keyword evidence="3" id="KW-1185">Reference proteome</keyword>
<evidence type="ECO:0000313" key="2">
    <source>
        <dbReference type="EMBL" id="CAB9509644.1"/>
    </source>
</evidence>
<sequence>MNTNTSATGAAAVTRTSSQSPVKKAAKKTQVTTDDELLHPSSNGGWKISGVLFSQYLRRRTQVLVGVDIASEQTFYALDRSGRKIINEKEMLDFAKAVKAACGKESEFDFLCHAETIAFDWQSRRVGIHEKWVPEGWRCCCVKEACNNGSDFCHHVKWVARTFHRQQAGRRGEEAKYLEAKYLEAKYGGKYGGGKVWRKVWRRLRLFC</sequence>
<evidence type="ECO:0000256" key="1">
    <source>
        <dbReference type="SAM" id="MobiDB-lite"/>
    </source>
</evidence>
<dbReference type="AlphaFoldDB" id="A0A9N8E0Y3"/>
<organism evidence="2 3">
    <name type="scientific">Seminavis robusta</name>
    <dbReference type="NCBI Taxonomy" id="568900"/>
    <lineage>
        <taxon>Eukaryota</taxon>
        <taxon>Sar</taxon>
        <taxon>Stramenopiles</taxon>
        <taxon>Ochrophyta</taxon>
        <taxon>Bacillariophyta</taxon>
        <taxon>Bacillariophyceae</taxon>
        <taxon>Bacillariophycidae</taxon>
        <taxon>Naviculales</taxon>
        <taxon>Naviculaceae</taxon>
        <taxon>Seminavis</taxon>
    </lineage>
</organism>
<feature type="compositionally biased region" description="Polar residues" evidence="1">
    <location>
        <begin position="1"/>
        <end position="21"/>
    </location>
</feature>
<gene>
    <name evidence="2" type="ORF">SEMRO_398_G134740.1</name>
</gene>
<dbReference type="EMBL" id="CAICTM010000397">
    <property type="protein sequence ID" value="CAB9509644.1"/>
    <property type="molecule type" value="Genomic_DNA"/>
</dbReference>
<accession>A0A9N8E0Y3</accession>
<reference evidence="2" key="1">
    <citation type="submission" date="2020-06" db="EMBL/GenBank/DDBJ databases">
        <authorList>
            <consortium name="Plant Systems Biology data submission"/>
        </authorList>
    </citation>
    <scope>NUCLEOTIDE SEQUENCE</scope>
    <source>
        <strain evidence="2">D6</strain>
    </source>
</reference>
<proteinExistence type="predicted"/>
<protein>
    <submittedName>
        <fullName evidence="2">Uncharacterized protein</fullName>
    </submittedName>
</protein>
<comment type="caution">
    <text evidence="2">The sequence shown here is derived from an EMBL/GenBank/DDBJ whole genome shotgun (WGS) entry which is preliminary data.</text>
</comment>
<feature type="region of interest" description="Disordered" evidence="1">
    <location>
        <begin position="1"/>
        <end position="33"/>
    </location>
</feature>
<evidence type="ECO:0000313" key="3">
    <source>
        <dbReference type="Proteomes" id="UP001153069"/>
    </source>
</evidence>
<dbReference type="Proteomes" id="UP001153069">
    <property type="component" value="Unassembled WGS sequence"/>
</dbReference>
<name>A0A9N8E0Y3_9STRA</name>